<dbReference type="PANTHER" id="PTHR15463">
    <property type="entry name" value="AP1 GAMMA SUBUNIT BINDING PROTEIN 1"/>
    <property type="match status" value="1"/>
</dbReference>
<feature type="region of interest" description="Disordered" evidence="1">
    <location>
        <begin position="866"/>
        <end position="885"/>
    </location>
</feature>
<feature type="region of interest" description="Disordered" evidence="1">
    <location>
        <begin position="599"/>
        <end position="627"/>
    </location>
</feature>
<dbReference type="SUPFAM" id="SSF47473">
    <property type="entry name" value="EF-hand"/>
    <property type="match status" value="1"/>
</dbReference>
<evidence type="ECO:0000313" key="4">
    <source>
        <dbReference type="Proteomes" id="UP000324632"/>
    </source>
</evidence>
<organism evidence="3 4">
    <name type="scientific">Triplophysa tibetana</name>
    <dbReference type="NCBI Taxonomy" id="1572043"/>
    <lineage>
        <taxon>Eukaryota</taxon>
        <taxon>Metazoa</taxon>
        <taxon>Chordata</taxon>
        <taxon>Craniata</taxon>
        <taxon>Vertebrata</taxon>
        <taxon>Euteleostomi</taxon>
        <taxon>Actinopterygii</taxon>
        <taxon>Neopterygii</taxon>
        <taxon>Teleostei</taxon>
        <taxon>Ostariophysi</taxon>
        <taxon>Cypriniformes</taxon>
        <taxon>Nemacheilidae</taxon>
        <taxon>Triplophysa</taxon>
    </lineage>
</organism>
<evidence type="ECO:0000256" key="1">
    <source>
        <dbReference type="SAM" id="MobiDB-lite"/>
    </source>
</evidence>
<feature type="region of interest" description="Disordered" evidence="1">
    <location>
        <begin position="815"/>
        <end position="837"/>
    </location>
</feature>
<dbReference type="PANTHER" id="PTHR15463:SF2">
    <property type="entry name" value="SYNERGIN GAMMA"/>
    <property type="match status" value="1"/>
</dbReference>
<dbReference type="GO" id="GO:0030130">
    <property type="term" value="C:clathrin coat of trans-Golgi network vesicle"/>
    <property type="evidence" value="ECO:0007669"/>
    <property type="project" value="TreeGrafter"/>
</dbReference>
<feature type="region of interest" description="Disordered" evidence="1">
    <location>
        <begin position="982"/>
        <end position="1012"/>
    </location>
</feature>
<dbReference type="InterPro" id="IPR011992">
    <property type="entry name" value="EF-hand-dom_pair"/>
</dbReference>
<feature type="compositionally biased region" description="Polar residues" evidence="1">
    <location>
        <begin position="998"/>
        <end position="1007"/>
    </location>
</feature>
<dbReference type="EMBL" id="SOYY01000025">
    <property type="protein sequence ID" value="KAA0701851.1"/>
    <property type="molecule type" value="Genomic_DNA"/>
</dbReference>
<dbReference type="PROSITE" id="PS50031">
    <property type="entry name" value="EH"/>
    <property type="match status" value="1"/>
</dbReference>
<feature type="region of interest" description="Disordered" evidence="1">
    <location>
        <begin position="474"/>
        <end position="493"/>
    </location>
</feature>
<feature type="region of interest" description="Disordered" evidence="1">
    <location>
        <begin position="436"/>
        <end position="469"/>
    </location>
</feature>
<accession>A0A5A9MYL8</accession>
<dbReference type="Proteomes" id="UP000324632">
    <property type="component" value="Chromosome 25"/>
</dbReference>
<dbReference type="InterPro" id="IPR000261">
    <property type="entry name" value="EH_dom"/>
</dbReference>
<evidence type="ECO:0000259" key="2">
    <source>
        <dbReference type="PROSITE" id="PS50031"/>
    </source>
</evidence>
<feature type="compositionally biased region" description="Basic and acidic residues" evidence="1">
    <location>
        <begin position="122"/>
        <end position="151"/>
    </location>
</feature>
<protein>
    <submittedName>
        <fullName evidence="3">Synergin gamma AP1 subunit gamma-binding protein 1</fullName>
    </submittedName>
</protein>
<feature type="compositionally biased region" description="Basic and acidic residues" evidence="1">
    <location>
        <begin position="162"/>
        <end position="173"/>
    </location>
</feature>
<feature type="region of interest" description="Disordered" evidence="1">
    <location>
        <begin position="499"/>
        <end position="529"/>
    </location>
</feature>
<keyword evidence="4" id="KW-1185">Reference proteome</keyword>
<feature type="compositionally biased region" description="Low complexity" evidence="1">
    <location>
        <begin position="501"/>
        <end position="511"/>
    </location>
</feature>
<comment type="caution">
    <text evidence="3">The sequence shown here is derived from an EMBL/GenBank/DDBJ whole genome shotgun (WGS) entry which is preliminary data.</text>
</comment>
<feature type="domain" description="EH" evidence="2">
    <location>
        <begin position="311"/>
        <end position="407"/>
    </location>
</feature>
<proteinExistence type="predicted"/>
<dbReference type="InterPro" id="IPR039656">
    <property type="entry name" value="SYNRG"/>
</dbReference>
<dbReference type="InterPro" id="IPR059024">
    <property type="entry name" value="SYNRG_C"/>
</dbReference>
<name>A0A5A9MYL8_9TELE</name>
<feature type="region of interest" description="Disordered" evidence="1">
    <location>
        <begin position="1"/>
        <end position="27"/>
    </location>
</feature>
<feature type="region of interest" description="Disordered" evidence="1">
    <location>
        <begin position="725"/>
        <end position="745"/>
    </location>
</feature>
<dbReference type="Gene3D" id="1.10.238.10">
    <property type="entry name" value="EF-hand"/>
    <property type="match status" value="1"/>
</dbReference>
<dbReference type="Pfam" id="PF25999">
    <property type="entry name" value="SYNRG_C"/>
    <property type="match status" value="1"/>
</dbReference>
<sequence length="1295" mass="139048">MSQQTTGNNKAGGGRLLEGDPGQQNQSYGFMYPVGGSIGPPQGMMPVQQQQQQGFPIVQVMQPNMQGIMGMNFGAQMPSAMPIQGGMAMGMQTPGMQFMGQPQFMGMRGPGPQFPADLQKQMAEEHHKRLEQQQKMLEEDRKRRQFEEQKQKLRLLSSVKPKTGEKSRDDALEAIKGNLDGFSRDAKMHPTPSSQSKKPGPSLEEKMFSSCDMTADKMAQVSFKARQALSEMGPKCHVTAQFHSSSNARNWAQTRDDFGSAFIIEAASESRPPVQAPPASETLPVQHTSSSGVAVYPQQDMQPMVPGWLFNDTLIPELFKKVFEYTMTPVGIDTAKLYHVLISSGLPREALGQIWAMANRTTPGKLTKEELYTVLALIGVAQSGLTVMSLDILSQFPSPPVPNLPAMAMAIPAHLPQLQQSIMTQSPVSMPMPAPPPPAMGMTPNPPGKAPTSFIPNFPPVQQAAKTDDDDFQDFQEAPKAGTGDDSFADFQGETGAAFPSVASSSSSSQSGVPAMLTPVSGSSSTSSSDKYAAFKQLSVEQPAEATASVSDSGDKYSVFRQLEPPSDRKTVGEGFADFKSVSADDGFTDFKTADTISPLEPPDQAKFQPTFPPPFVSSQSLPLSQPTSLAQPRNLLNMADLDLFTTIAPPTPTADAKLSLFPSVPPVTVPKPPSTGGEEFGDFALFGSSKASQGTPTTGRGAGAAVQDDFADFMAFGSSRDQKNAAVSADGQGEASHQSQQIGGDKYDVFKQLSSEGGLAYDDIKESGGGSFSSLKSDTDDFADFQTSKFCTALGASDKSLVDKVAAFKLAKEDSASVKSLDLPSIGGSSVGKDDSEDALSVQLDMKLSDMGGDLKHVMSDSSLDLPGLSSHQPPAAEADDLKFDPFGTSAVSSLGSYDWSEKEDLSSAQGKKLQRGSLGALPSLAVVHRKETSFGSSENITHTTVAKVTTFPIEEGAAFPESRIEAFADFGSIEQSGQDDDFGDFASTVSEKSDSHPSTADTGSEGNLAETSDEFGAFQGDKPKFGKSDFLKASAQAKLKSSEEMIKNELATFDLSVQGSHKRSHSLGEKEIVRSIPSPAPEQPFRDRSNTLNEKPALPIIRDKYKDLTGEVEESERYAYEWQRCLESSLQVITTANNSLNGISSSTVCTEVIQSAQGMEYLLGVVEVYRVTKRVELGIKATAVCSEKLQELLKDISRVWNNLMGFMSLANLTPDENSLDFSSCILRHGMKNAKELACGVCLLNVDSRSKAFNSETDNFKLMYGGHPYHASCANFWINCVEPKPPGLILPDLL</sequence>
<evidence type="ECO:0000313" key="3">
    <source>
        <dbReference type="EMBL" id="KAA0701851.1"/>
    </source>
</evidence>
<reference evidence="3 4" key="1">
    <citation type="journal article" date="2019" name="Mol. Ecol. Resour.">
        <title>Chromosome-level genome assembly of Triplophysa tibetana, a fish adapted to the harsh high-altitude environment of the Tibetan Plateau.</title>
        <authorList>
            <person name="Yang X."/>
            <person name="Liu H."/>
            <person name="Ma Z."/>
            <person name="Zou Y."/>
            <person name="Zou M."/>
            <person name="Mao Y."/>
            <person name="Li X."/>
            <person name="Wang H."/>
            <person name="Chen T."/>
            <person name="Wang W."/>
            <person name="Yang R."/>
        </authorList>
    </citation>
    <scope>NUCLEOTIDE SEQUENCE [LARGE SCALE GENOMIC DNA]</scope>
    <source>
        <strain evidence="3">TTIB1903HZAU</strain>
        <tissue evidence="3">Muscle</tissue>
    </source>
</reference>
<gene>
    <name evidence="3" type="ORF">E1301_Tti017691</name>
</gene>
<feature type="compositionally biased region" description="Pro residues" evidence="1">
    <location>
        <begin position="436"/>
        <end position="449"/>
    </location>
</feature>
<feature type="region of interest" description="Disordered" evidence="1">
    <location>
        <begin position="120"/>
        <end position="205"/>
    </location>
</feature>
<feature type="compositionally biased region" description="Low complexity" evidence="1">
    <location>
        <begin position="617"/>
        <end position="627"/>
    </location>
</feature>